<proteinExistence type="predicted"/>
<evidence type="ECO:0000313" key="2">
    <source>
        <dbReference type="EMBL" id="RBQ11467.1"/>
    </source>
</evidence>
<dbReference type="RefSeq" id="WP_113947381.1">
    <property type="nucleotide sequence ID" value="NZ_QNQU01000002.1"/>
</dbReference>
<accession>A0A366LC46</accession>
<reference evidence="2 3" key="1">
    <citation type="submission" date="2018-07" db="EMBL/GenBank/DDBJ databases">
        <title>A draft genome of a endophytic bacteria, a new species of Pedobacter.</title>
        <authorList>
            <person name="Zhang Z.D."/>
            <person name="Chen Z.J."/>
        </authorList>
    </citation>
    <scope>NUCLEOTIDE SEQUENCE [LARGE SCALE GENOMIC DNA]</scope>
    <source>
        <strain evidence="2 3">RS10</strain>
    </source>
</reference>
<sequence>MKKLSIALICMFFAFATMAGDVNTGKTSGNPIRVELDLNNSSRNSNTASAFRIQKPFTFHDSCGQTITVYVSAPNGTYWADMGVVAGHYMLDHMNSSGCYIP</sequence>
<gene>
    <name evidence="2" type="ORF">DRW42_03105</name>
</gene>
<keyword evidence="3" id="KW-1185">Reference proteome</keyword>
<feature type="chain" id="PRO_5016802621" evidence="1">
    <location>
        <begin position="20"/>
        <end position="102"/>
    </location>
</feature>
<evidence type="ECO:0000256" key="1">
    <source>
        <dbReference type="SAM" id="SignalP"/>
    </source>
</evidence>
<dbReference type="Proteomes" id="UP000252081">
    <property type="component" value="Unassembled WGS sequence"/>
</dbReference>
<keyword evidence="1" id="KW-0732">Signal</keyword>
<name>A0A366LC46_9SPHI</name>
<dbReference type="EMBL" id="QNQU01000002">
    <property type="protein sequence ID" value="RBQ11467.1"/>
    <property type="molecule type" value="Genomic_DNA"/>
</dbReference>
<comment type="caution">
    <text evidence="2">The sequence shown here is derived from an EMBL/GenBank/DDBJ whole genome shotgun (WGS) entry which is preliminary data.</text>
</comment>
<organism evidence="2 3">
    <name type="scientific">Pedobacter miscanthi</name>
    <dbReference type="NCBI Taxonomy" id="2259170"/>
    <lineage>
        <taxon>Bacteria</taxon>
        <taxon>Pseudomonadati</taxon>
        <taxon>Bacteroidota</taxon>
        <taxon>Sphingobacteriia</taxon>
        <taxon>Sphingobacteriales</taxon>
        <taxon>Sphingobacteriaceae</taxon>
        <taxon>Pedobacter</taxon>
    </lineage>
</organism>
<protein>
    <submittedName>
        <fullName evidence="2">Uncharacterized protein</fullName>
    </submittedName>
</protein>
<dbReference type="OrthoDB" id="673775at2"/>
<feature type="signal peptide" evidence="1">
    <location>
        <begin position="1"/>
        <end position="19"/>
    </location>
</feature>
<evidence type="ECO:0000313" key="3">
    <source>
        <dbReference type="Proteomes" id="UP000252081"/>
    </source>
</evidence>
<dbReference type="AlphaFoldDB" id="A0A366LC46"/>